<evidence type="ECO:0000313" key="2">
    <source>
        <dbReference type="EMBL" id="QNT78270.1"/>
    </source>
</evidence>
<dbReference type="Pfam" id="PF09979">
    <property type="entry name" value="DUF2213"/>
    <property type="match status" value="1"/>
</dbReference>
<evidence type="ECO:0000256" key="1">
    <source>
        <dbReference type="SAM" id="MobiDB-lite"/>
    </source>
</evidence>
<dbReference type="EMBL" id="CP060244">
    <property type="protein sequence ID" value="QNT78270.1"/>
    <property type="molecule type" value="Genomic_DNA"/>
</dbReference>
<dbReference type="InterPro" id="IPR016913">
    <property type="entry name" value="UCP029215"/>
</dbReference>
<dbReference type="Proteomes" id="UP000516349">
    <property type="component" value="Chromosome"/>
</dbReference>
<sequence length="852" mass="91532">MTEPLKSLPLERESQKEGKAFLPPDLSPDLSPDLPSDLPHEDFQPMVCDRSLRSTDTAGRLRVERSNISREGINPYLGREIPGWKALGLVAEKIYYMYRPAEELAKAAPSFAGVELLAGHSPVSSTHLPKGCIIGHIGDDVRFIAPFLTAPLVINDADWAKKVETGQVSALSCGYDYRPEMSPGVVGGQAYDGVMRHIRGNHVALVKHGRAGPDVKVADCNPFIPESQQTSLSQDLAETAQGHIRGYTQGHTQGYAETAQEYTQGHTQGCAETAQEYTQGRTQEYTREKMGDQPTLSEPLNTPYGTNMPYGNSTSYGSLASAPANPAIGFTQGVCSIGSNLPSQSRTPSSLAGQEGAISSAAKAAYKMAQENGSQPHLSIKGLKGKGPEDKVSEGRGLEGQGPKGQKSEGQKLYGKRSDGQGPEGQRLGGGDPALAASSAALEEGVWDRAISECGGPSAPLPDGDVTHWQGYVQALCHAALLHVGQGGVGDKMPQALFDVVVKTSQQGEGDVSAPSEQAFIVSDHALQVFAELWPLLSDHQLRGEPAVGMAANDRASVYGTGSLVSYSHPSHKAPSRRSSVRRTSSYRVPAYEERALPELWALPKGVLNVRDDLILGSDPSVLSKGEGISDGKNRRNTSSAKGETWIVNNAHEPNNVYKPHPAHLSPQGSGWPLGKKGVEQCSTPLSRYNGQRNEKTEEPLTSDKGQIALGGEDAALDKISLSKGQSYAALSAFFQEMAHSMAGYLGQKLSTACQTYYRNHFTALYEAECLVSPVYGYLGCDSAEAVYDHVLTQAGIECPEADLPLAAKRFLVEQHMAQQAMQKRERQEQANMPTPYKRSPAYSDLKRLGII</sequence>
<feature type="region of interest" description="Disordered" evidence="1">
    <location>
        <begin position="621"/>
        <end position="705"/>
    </location>
</feature>
<accession>A0A7H1NR60</accession>
<feature type="region of interest" description="Disordered" evidence="1">
    <location>
        <begin position="1"/>
        <end position="37"/>
    </location>
</feature>
<organism evidence="2 3">
    <name type="scientific">Entomobacter blattae</name>
    <dbReference type="NCBI Taxonomy" id="2762277"/>
    <lineage>
        <taxon>Bacteria</taxon>
        <taxon>Pseudomonadati</taxon>
        <taxon>Pseudomonadota</taxon>
        <taxon>Alphaproteobacteria</taxon>
        <taxon>Acetobacterales</taxon>
        <taxon>Acetobacteraceae</taxon>
        <taxon>Entomobacter</taxon>
    </lineage>
</organism>
<feature type="compositionally biased region" description="Basic and acidic residues" evidence="1">
    <location>
        <begin position="386"/>
        <end position="397"/>
    </location>
</feature>
<proteinExistence type="predicted"/>
<feature type="region of interest" description="Disordered" evidence="1">
    <location>
        <begin position="367"/>
        <end position="436"/>
    </location>
</feature>
<reference evidence="2 3" key="1">
    <citation type="submission" date="2020-08" db="EMBL/GenBank/DDBJ databases">
        <title>Complete genome sequence of Entomobacter blattae G55GP.</title>
        <authorList>
            <person name="Poehlein A."/>
            <person name="Guzman J."/>
            <person name="Daniel R."/>
            <person name="Vilcinskas A."/>
        </authorList>
    </citation>
    <scope>NUCLEOTIDE SEQUENCE [LARGE SCALE GENOMIC DNA]</scope>
    <source>
        <strain evidence="2 3">G55GP</strain>
    </source>
</reference>
<dbReference type="AlphaFoldDB" id="A0A7H1NR60"/>
<dbReference type="KEGG" id="ebla:JGUZn3_10420"/>
<feature type="compositionally biased region" description="Low complexity" evidence="1">
    <location>
        <begin position="22"/>
        <end position="37"/>
    </location>
</feature>
<name>A0A7H1NR60_9PROT</name>
<feature type="compositionally biased region" description="Polar residues" evidence="1">
    <location>
        <begin position="681"/>
        <end position="692"/>
    </location>
</feature>
<evidence type="ECO:0000313" key="3">
    <source>
        <dbReference type="Proteomes" id="UP000516349"/>
    </source>
</evidence>
<gene>
    <name evidence="2" type="ORF">JGUZn3_10420</name>
</gene>
<dbReference type="RefSeq" id="WP_203414601.1">
    <property type="nucleotide sequence ID" value="NZ_CP060244.1"/>
</dbReference>
<keyword evidence="3" id="KW-1185">Reference proteome</keyword>
<evidence type="ECO:0008006" key="4">
    <source>
        <dbReference type="Google" id="ProtNLM"/>
    </source>
</evidence>
<feature type="compositionally biased region" description="Basic and acidic residues" evidence="1">
    <location>
        <begin position="9"/>
        <end position="19"/>
    </location>
</feature>
<protein>
    <recommendedName>
        <fullName evidence="4">DUF2213 domain-containing protein</fullName>
    </recommendedName>
</protein>